<keyword evidence="1" id="KW-0732">Signal</keyword>
<evidence type="ECO:0000256" key="1">
    <source>
        <dbReference type="SAM" id="SignalP"/>
    </source>
</evidence>
<keyword evidence="3" id="KW-1185">Reference proteome</keyword>
<dbReference type="AlphaFoldDB" id="A0A4Y2LYN9"/>
<reference evidence="2 3" key="1">
    <citation type="journal article" date="2019" name="Sci. Rep.">
        <title>Orb-weaving spider Araneus ventricosus genome elucidates the spidroin gene catalogue.</title>
        <authorList>
            <person name="Kono N."/>
            <person name="Nakamura H."/>
            <person name="Ohtoshi R."/>
            <person name="Moran D.A.P."/>
            <person name="Shinohara A."/>
            <person name="Yoshida Y."/>
            <person name="Fujiwara M."/>
            <person name="Mori M."/>
            <person name="Tomita M."/>
            <person name="Arakawa K."/>
        </authorList>
    </citation>
    <scope>NUCLEOTIDE SEQUENCE [LARGE SCALE GENOMIC DNA]</scope>
</reference>
<organism evidence="2 3">
    <name type="scientific">Araneus ventricosus</name>
    <name type="common">Orbweaver spider</name>
    <name type="synonym">Epeira ventricosa</name>
    <dbReference type="NCBI Taxonomy" id="182803"/>
    <lineage>
        <taxon>Eukaryota</taxon>
        <taxon>Metazoa</taxon>
        <taxon>Ecdysozoa</taxon>
        <taxon>Arthropoda</taxon>
        <taxon>Chelicerata</taxon>
        <taxon>Arachnida</taxon>
        <taxon>Araneae</taxon>
        <taxon>Araneomorphae</taxon>
        <taxon>Entelegynae</taxon>
        <taxon>Araneoidea</taxon>
        <taxon>Araneidae</taxon>
        <taxon>Araneus</taxon>
    </lineage>
</organism>
<sequence>MLVVSFLFLLAPRSTHWIPLYARYPSRQRASPKFRSNPFRRHIHDRKRDKFHLFRKGKECVIRKCCFFISVPSGVGDDLSSVRFAYNTKGEGRRRGRLDVLQEKQAFLKVPHPTPTCFVVCVILPVRFLSDDVFGTNSPADCL</sequence>
<name>A0A4Y2LYN9_ARAVE</name>
<gene>
    <name evidence="2" type="ORF">AVEN_34852_1</name>
</gene>
<accession>A0A4Y2LYN9</accession>
<protein>
    <recommendedName>
        <fullName evidence="4">Secreted protein</fullName>
    </recommendedName>
</protein>
<dbReference type="Proteomes" id="UP000499080">
    <property type="component" value="Unassembled WGS sequence"/>
</dbReference>
<evidence type="ECO:0008006" key="4">
    <source>
        <dbReference type="Google" id="ProtNLM"/>
    </source>
</evidence>
<feature type="chain" id="PRO_5021301323" description="Secreted protein" evidence="1">
    <location>
        <begin position="18"/>
        <end position="143"/>
    </location>
</feature>
<proteinExistence type="predicted"/>
<evidence type="ECO:0000313" key="3">
    <source>
        <dbReference type="Proteomes" id="UP000499080"/>
    </source>
</evidence>
<feature type="signal peptide" evidence="1">
    <location>
        <begin position="1"/>
        <end position="17"/>
    </location>
</feature>
<comment type="caution">
    <text evidence="2">The sequence shown here is derived from an EMBL/GenBank/DDBJ whole genome shotgun (WGS) entry which is preliminary data.</text>
</comment>
<evidence type="ECO:0000313" key="2">
    <source>
        <dbReference type="EMBL" id="GBN18616.1"/>
    </source>
</evidence>
<dbReference type="EMBL" id="BGPR01006396">
    <property type="protein sequence ID" value="GBN18616.1"/>
    <property type="molecule type" value="Genomic_DNA"/>
</dbReference>